<evidence type="ECO:0000313" key="14">
    <source>
        <dbReference type="Proteomes" id="UP001165384"/>
    </source>
</evidence>
<dbReference type="Pfam" id="PF04995">
    <property type="entry name" value="CcmD"/>
    <property type="match status" value="1"/>
</dbReference>
<evidence type="ECO:0000256" key="11">
    <source>
        <dbReference type="ARBA" id="ARBA00023136"/>
    </source>
</evidence>
<evidence type="ECO:0000256" key="12">
    <source>
        <dbReference type="RuleBase" id="RU363101"/>
    </source>
</evidence>
<dbReference type="InterPro" id="IPR052075">
    <property type="entry name" value="Heme_exporter_D"/>
</dbReference>
<comment type="function">
    <text evidence="1 12">Required for the export of heme to the periplasm for the biogenesis of c-type cytochromes.</text>
</comment>
<organism evidence="13 14">
    <name type="scientific">Dechloromonas hankyongensis</name>
    <dbReference type="NCBI Taxonomy" id="2908002"/>
    <lineage>
        <taxon>Bacteria</taxon>
        <taxon>Pseudomonadati</taxon>
        <taxon>Pseudomonadota</taxon>
        <taxon>Betaproteobacteria</taxon>
        <taxon>Rhodocyclales</taxon>
        <taxon>Azonexaceae</taxon>
        <taxon>Dechloromonas</taxon>
    </lineage>
</organism>
<comment type="similarity">
    <text evidence="3 12">Belongs to the CcmD/CycX/HelD family.</text>
</comment>
<keyword evidence="8 12" id="KW-0812">Transmembrane</keyword>
<evidence type="ECO:0000256" key="2">
    <source>
        <dbReference type="ARBA" id="ARBA00004377"/>
    </source>
</evidence>
<evidence type="ECO:0000256" key="9">
    <source>
        <dbReference type="ARBA" id="ARBA00022748"/>
    </source>
</evidence>
<reference evidence="13" key="1">
    <citation type="submission" date="2022-01" db="EMBL/GenBank/DDBJ databases">
        <authorList>
            <person name="Jo J.-H."/>
            <person name="Im W.-T."/>
        </authorList>
    </citation>
    <scope>NUCLEOTIDE SEQUENCE</scope>
    <source>
        <strain evidence="13">XY25</strain>
    </source>
</reference>
<dbReference type="NCBIfam" id="TIGR03141">
    <property type="entry name" value="cytochro_ccmD"/>
    <property type="match status" value="1"/>
</dbReference>
<comment type="caution">
    <text evidence="13">The sequence shown here is derived from an EMBL/GenBank/DDBJ whole genome shotgun (WGS) entry which is preliminary data.</text>
</comment>
<dbReference type="InterPro" id="IPR007078">
    <property type="entry name" value="Haem_export_protD_CcmD"/>
</dbReference>
<gene>
    <name evidence="13" type="primary">ccmD</name>
    <name evidence="13" type="ORF">LZ012_01170</name>
</gene>
<evidence type="ECO:0000256" key="5">
    <source>
        <dbReference type="ARBA" id="ARBA00022448"/>
    </source>
</evidence>
<feature type="transmembrane region" description="Helical" evidence="12">
    <location>
        <begin position="20"/>
        <end position="39"/>
    </location>
</feature>
<dbReference type="PANTHER" id="PTHR37531:SF1">
    <property type="entry name" value="HEME EXPORTER PROTEIN D"/>
    <property type="match status" value="1"/>
</dbReference>
<evidence type="ECO:0000256" key="8">
    <source>
        <dbReference type="ARBA" id="ARBA00022692"/>
    </source>
</evidence>
<protein>
    <recommendedName>
        <fullName evidence="4 12">Heme exporter protein D</fullName>
    </recommendedName>
</protein>
<keyword evidence="6 12" id="KW-1003">Cell membrane</keyword>
<evidence type="ECO:0000256" key="3">
    <source>
        <dbReference type="ARBA" id="ARBA00008741"/>
    </source>
</evidence>
<comment type="subcellular location">
    <subcellularLocation>
        <location evidence="2 12">Cell inner membrane</location>
        <topology evidence="2 12">Single-pass membrane protein</topology>
    </subcellularLocation>
</comment>
<proteinExistence type="inferred from homology"/>
<keyword evidence="7 12" id="KW-0997">Cell inner membrane</keyword>
<evidence type="ECO:0000256" key="10">
    <source>
        <dbReference type="ARBA" id="ARBA00022989"/>
    </source>
</evidence>
<dbReference type="EMBL" id="JAKLTN010000001">
    <property type="protein sequence ID" value="MCG2575600.1"/>
    <property type="molecule type" value="Genomic_DNA"/>
</dbReference>
<evidence type="ECO:0000256" key="4">
    <source>
        <dbReference type="ARBA" id="ARBA00016461"/>
    </source>
</evidence>
<evidence type="ECO:0000256" key="1">
    <source>
        <dbReference type="ARBA" id="ARBA00002442"/>
    </source>
</evidence>
<evidence type="ECO:0000256" key="7">
    <source>
        <dbReference type="ARBA" id="ARBA00022519"/>
    </source>
</evidence>
<keyword evidence="5 12" id="KW-0813">Transport</keyword>
<dbReference type="RefSeq" id="WP_275706670.1">
    <property type="nucleotide sequence ID" value="NZ_JAKLTN010000001.1"/>
</dbReference>
<keyword evidence="10 12" id="KW-1133">Transmembrane helix</keyword>
<sequence>MIYWNSLSDFLAMGGYGLYVWGSFGVNVLIMAVEPIVVARNQKATKARLKRQIRAESRSSE</sequence>
<keyword evidence="11 12" id="KW-0472">Membrane</keyword>
<dbReference type="PANTHER" id="PTHR37531">
    <property type="entry name" value="HEME EXPORTER PROTEIN D"/>
    <property type="match status" value="1"/>
</dbReference>
<evidence type="ECO:0000256" key="6">
    <source>
        <dbReference type="ARBA" id="ARBA00022475"/>
    </source>
</evidence>
<keyword evidence="9 12" id="KW-0201">Cytochrome c-type biogenesis</keyword>
<keyword evidence="14" id="KW-1185">Reference proteome</keyword>
<dbReference type="Proteomes" id="UP001165384">
    <property type="component" value="Unassembled WGS sequence"/>
</dbReference>
<evidence type="ECO:0000313" key="13">
    <source>
        <dbReference type="EMBL" id="MCG2575600.1"/>
    </source>
</evidence>
<accession>A0ABS9JXH5</accession>
<name>A0ABS9JXH5_9RHOO</name>